<organism evidence="2 3">
    <name type="scientific">Limimaricola litoreus</name>
    <dbReference type="NCBI Taxonomy" id="2955316"/>
    <lineage>
        <taxon>Bacteria</taxon>
        <taxon>Pseudomonadati</taxon>
        <taxon>Pseudomonadota</taxon>
        <taxon>Alphaproteobacteria</taxon>
        <taxon>Rhodobacterales</taxon>
        <taxon>Paracoccaceae</taxon>
        <taxon>Limimaricola</taxon>
    </lineage>
</organism>
<dbReference type="EMBL" id="JAMYXC010000120">
    <property type="protein sequence ID" value="MCP1168447.1"/>
    <property type="molecule type" value="Genomic_DNA"/>
</dbReference>
<dbReference type="RefSeq" id="WP_253331350.1">
    <property type="nucleotide sequence ID" value="NZ_JAMYXC010000120.1"/>
</dbReference>
<dbReference type="InterPro" id="IPR002822">
    <property type="entry name" value="Ni_insertion"/>
</dbReference>
<protein>
    <submittedName>
        <fullName evidence="2">LarC family nickel insertion protein</fullName>
    </submittedName>
</protein>
<dbReference type="PANTHER" id="PTHR36566:SF1">
    <property type="entry name" value="PYRIDINIUM-3,5-BISTHIOCARBOXYLIC ACID MONONUCLEOTIDE NICKEL INSERTION PROTEIN"/>
    <property type="match status" value="1"/>
</dbReference>
<keyword evidence="3" id="KW-1185">Reference proteome</keyword>
<evidence type="ECO:0000256" key="1">
    <source>
        <dbReference type="ARBA" id="ARBA00022596"/>
    </source>
</evidence>
<proteinExistence type="predicted"/>
<dbReference type="AlphaFoldDB" id="A0A9X2JN88"/>
<dbReference type="PANTHER" id="PTHR36566">
    <property type="entry name" value="NICKEL INSERTION PROTEIN-RELATED"/>
    <property type="match status" value="1"/>
</dbReference>
<reference evidence="2" key="1">
    <citation type="submission" date="2022-06" db="EMBL/GenBank/DDBJ databases">
        <title>Limimaricola sediminis sp. nov., isolated from an intertidal sediment.</title>
        <authorList>
            <person name="Shao X."/>
        </authorList>
    </citation>
    <scope>NUCLEOTIDE SEQUENCE</scope>
    <source>
        <strain evidence="2">ASW11-118</strain>
    </source>
</reference>
<dbReference type="Pfam" id="PF01969">
    <property type="entry name" value="Ni_insertion"/>
    <property type="match status" value="1"/>
</dbReference>
<keyword evidence="1" id="KW-0533">Nickel</keyword>
<dbReference type="Proteomes" id="UP001139477">
    <property type="component" value="Unassembled WGS sequence"/>
</dbReference>
<evidence type="ECO:0000313" key="3">
    <source>
        <dbReference type="Proteomes" id="UP001139477"/>
    </source>
</evidence>
<comment type="caution">
    <text evidence="2">The sequence shown here is derived from an EMBL/GenBank/DDBJ whole genome shotgun (WGS) entry which is preliminary data.</text>
</comment>
<feature type="non-terminal residue" evidence="2">
    <location>
        <position position="199"/>
    </location>
</feature>
<name>A0A9X2JN88_9RHOB</name>
<sequence>MSRHMHIDALGGLSGDMFAAAMLSALPEAAERLRADLHDAGLDEHVALDIAEIRKSGFAATQLSFDIAAEAPPTHHWSDIRRMIEATALRAPVKQAAIAIFTGLAEAEAACHGIAVERVHFHEIADWDSIADIIAAASLIDSAGAASWSCSELPLGGGRVRTQHGLIPVPVPATAHLLTGFRFVDDGVAGERVTPTGAA</sequence>
<accession>A0A9X2JN88</accession>
<gene>
    <name evidence="2" type="ORF">NHG85_07895</name>
</gene>
<evidence type="ECO:0000313" key="2">
    <source>
        <dbReference type="EMBL" id="MCP1168447.1"/>
    </source>
</evidence>